<dbReference type="PANTHER" id="PTHR11693:SF22">
    <property type="entry name" value="ATP SYNTHASE SUBUNIT GAMMA, MITOCHONDRIAL"/>
    <property type="match status" value="1"/>
</dbReference>
<dbReference type="GO" id="GO:0045259">
    <property type="term" value="C:proton-transporting ATP synthase complex"/>
    <property type="evidence" value="ECO:0007669"/>
    <property type="project" value="UniProtKB-KW"/>
</dbReference>
<dbReference type="Gene3D" id="1.10.287.80">
    <property type="entry name" value="ATP synthase, gamma subunit, helix hairpin domain"/>
    <property type="match status" value="1"/>
</dbReference>
<dbReference type="GO" id="GO:0005524">
    <property type="term" value="F:ATP binding"/>
    <property type="evidence" value="ECO:0007669"/>
    <property type="project" value="UniProtKB-UniRule"/>
</dbReference>
<dbReference type="KEGG" id="alus:STSP2_02577"/>
<evidence type="ECO:0000313" key="11">
    <source>
        <dbReference type="EMBL" id="AQT69388.1"/>
    </source>
</evidence>
<evidence type="ECO:0000313" key="12">
    <source>
        <dbReference type="Proteomes" id="UP000189674"/>
    </source>
</evidence>
<comment type="subcellular location">
    <subcellularLocation>
        <location evidence="10">Cell membrane</location>
        <topology evidence="10">Peripheral membrane protein</topology>
    </subcellularLocation>
    <subcellularLocation>
        <location evidence="2">Membrane</location>
        <topology evidence="2">Peripheral membrane protein</topology>
    </subcellularLocation>
</comment>
<keyword evidence="4 10" id="KW-0813">Transport</keyword>
<evidence type="ECO:0000256" key="3">
    <source>
        <dbReference type="ARBA" id="ARBA00007681"/>
    </source>
</evidence>
<evidence type="ECO:0000256" key="10">
    <source>
        <dbReference type="HAMAP-Rule" id="MF_00815"/>
    </source>
</evidence>
<keyword evidence="12" id="KW-1185">Reference proteome</keyword>
<keyword evidence="9 10" id="KW-0066">ATP synthesis</keyword>
<dbReference type="SUPFAM" id="SSF52943">
    <property type="entry name" value="ATP synthase (F1-ATPase), gamma subunit"/>
    <property type="match status" value="1"/>
</dbReference>
<accession>A0A1U9NNT3</accession>
<dbReference type="CDD" id="cd12151">
    <property type="entry name" value="F1-ATPase_gamma"/>
    <property type="match status" value="1"/>
</dbReference>
<evidence type="ECO:0000256" key="8">
    <source>
        <dbReference type="ARBA" id="ARBA00023196"/>
    </source>
</evidence>
<keyword evidence="10" id="KW-1003">Cell membrane</keyword>
<reference evidence="12" key="1">
    <citation type="submission" date="2017-02" db="EMBL/GenBank/DDBJ databases">
        <title>Comparative genomics and description of representatives of a novel lineage of planctomycetes thriving in anoxic sediments.</title>
        <authorList>
            <person name="Spring S."/>
            <person name="Bunk B."/>
            <person name="Sproer C."/>
        </authorList>
    </citation>
    <scope>NUCLEOTIDE SEQUENCE [LARGE SCALE GENOMIC DNA]</scope>
    <source>
        <strain evidence="12">ST-NAGAB-D1</strain>
    </source>
</reference>
<dbReference type="Gene3D" id="3.40.1380.10">
    <property type="match status" value="1"/>
</dbReference>
<dbReference type="AlphaFoldDB" id="A0A1U9NNT3"/>
<evidence type="ECO:0000256" key="5">
    <source>
        <dbReference type="ARBA" id="ARBA00022781"/>
    </source>
</evidence>
<evidence type="ECO:0000256" key="2">
    <source>
        <dbReference type="ARBA" id="ARBA00004170"/>
    </source>
</evidence>
<gene>
    <name evidence="10 11" type="primary">atpG</name>
    <name evidence="11" type="ORF">STSP2_02577</name>
</gene>
<dbReference type="HAMAP" id="MF_00815">
    <property type="entry name" value="ATP_synth_gamma_bact"/>
    <property type="match status" value="1"/>
</dbReference>
<dbReference type="PANTHER" id="PTHR11693">
    <property type="entry name" value="ATP SYNTHASE GAMMA CHAIN"/>
    <property type="match status" value="1"/>
</dbReference>
<dbReference type="GO" id="GO:0042777">
    <property type="term" value="P:proton motive force-driven plasma membrane ATP synthesis"/>
    <property type="evidence" value="ECO:0007669"/>
    <property type="project" value="UniProtKB-UniRule"/>
</dbReference>
<sequence>MASTRQILSRRRAAQNINKVTGTMETISAVRYRQLYGSWYEGQEFYDSLARLAYLIVTAEQTIEHPLLFDNQSRTHALVVIGSDRGLCGAYNSNIFKLLDVHRKMAKRFNRELKIYAKGNRVINHLRSQQVPIEHIYDEFEDVPSVDQTEEIANHFIEQYMRGEIGRLGMVYTRFFSAASQQAQTLSVLPVAELIDDLTTRATVIWPWEVEFEDFLLSPDPEQIFDGLAKMMIRTVISGCFHEAVLSEHLSRVIAMRSASDNAQEMIESLTHEYNRERQSQITNELLDILGGALQ</sequence>
<evidence type="ECO:0000256" key="9">
    <source>
        <dbReference type="ARBA" id="ARBA00023310"/>
    </source>
</evidence>
<dbReference type="InterPro" id="IPR035968">
    <property type="entry name" value="ATP_synth_F1_ATPase_gsu"/>
</dbReference>
<dbReference type="InterPro" id="IPR000131">
    <property type="entry name" value="ATP_synth_F1_gsu"/>
</dbReference>
<comment type="function">
    <text evidence="1 10">Produces ATP from ADP in the presence of a proton gradient across the membrane. The gamma chain is believed to be important in regulating ATPase activity and the flow of protons through the CF(0) complex.</text>
</comment>
<comment type="subunit">
    <text evidence="10">F-type ATPases have 2 components, CF(1) - the catalytic core - and CF(0) - the membrane proton channel. CF(1) has five subunits: alpha(3), beta(3), gamma(1), delta(1), epsilon(1). CF(0) has three main subunits: a, b and c.</text>
</comment>
<protein>
    <recommendedName>
        <fullName evidence="10">ATP synthase gamma chain</fullName>
    </recommendedName>
    <alternativeName>
        <fullName evidence="10">ATP synthase F1 sector gamma subunit</fullName>
    </alternativeName>
    <alternativeName>
        <fullName evidence="10">F-ATPase gamma subunit</fullName>
    </alternativeName>
</protein>
<proteinExistence type="inferred from homology"/>
<dbReference type="OrthoDB" id="9812769at2"/>
<comment type="similarity">
    <text evidence="3 10">Belongs to the ATPase gamma chain family.</text>
</comment>
<keyword evidence="5 10" id="KW-0375">Hydrogen ion transport</keyword>
<organism evidence="11 12">
    <name type="scientific">Anaerohalosphaera lusitana</name>
    <dbReference type="NCBI Taxonomy" id="1936003"/>
    <lineage>
        <taxon>Bacteria</taxon>
        <taxon>Pseudomonadati</taxon>
        <taxon>Planctomycetota</taxon>
        <taxon>Phycisphaerae</taxon>
        <taxon>Sedimentisphaerales</taxon>
        <taxon>Anaerohalosphaeraceae</taxon>
        <taxon>Anaerohalosphaera</taxon>
    </lineage>
</organism>
<dbReference type="EMBL" id="CP019791">
    <property type="protein sequence ID" value="AQT69388.1"/>
    <property type="molecule type" value="Genomic_DNA"/>
</dbReference>
<dbReference type="GO" id="GO:0046933">
    <property type="term" value="F:proton-transporting ATP synthase activity, rotational mechanism"/>
    <property type="evidence" value="ECO:0007669"/>
    <property type="project" value="UniProtKB-UniRule"/>
</dbReference>
<dbReference type="GO" id="GO:0005886">
    <property type="term" value="C:plasma membrane"/>
    <property type="evidence" value="ECO:0007669"/>
    <property type="project" value="UniProtKB-SubCell"/>
</dbReference>
<keyword evidence="8 10" id="KW-0139">CF(1)</keyword>
<evidence type="ECO:0000256" key="1">
    <source>
        <dbReference type="ARBA" id="ARBA00003456"/>
    </source>
</evidence>
<dbReference type="RefSeq" id="WP_146663081.1">
    <property type="nucleotide sequence ID" value="NZ_CP019791.1"/>
</dbReference>
<dbReference type="NCBIfam" id="TIGR01146">
    <property type="entry name" value="ATPsyn_F1gamma"/>
    <property type="match status" value="1"/>
</dbReference>
<dbReference type="Pfam" id="PF00231">
    <property type="entry name" value="ATP-synt"/>
    <property type="match status" value="1"/>
</dbReference>
<evidence type="ECO:0000256" key="6">
    <source>
        <dbReference type="ARBA" id="ARBA00023065"/>
    </source>
</evidence>
<dbReference type="STRING" id="1936003.STSP2_02577"/>
<keyword evidence="7 10" id="KW-0472">Membrane</keyword>
<evidence type="ECO:0000256" key="4">
    <source>
        <dbReference type="ARBA" id="ARBA00022448"/>
    </source>
</evidence>
<name>A0A1U9NNT3_9BACT</name>
<dbReference type="Proteomes" id="UP000189674">
    <property type="component" value="Chromosome"/>
</dbReference>
<dbReference type="PRINTS" id="PR00126">
    <property type="entry name" value="ATPASEGAMMA"/>
</dbReference>
<keyword evidence="6 10" id="KW-0406">Ion transport</keyword>
<evidence type="ECO:0000256" key="7">
    <source>
        <dbReference type="ARBA" id="ARBA00023136"/>
    </source>
</evidence>